<dbReference type="PANTHER" id="PTHR43014">
    <property type="entry name" value="MERCURIC REDUCTASE"/>
    <property type="match status" value="1"/>
</dbReference>
<dbReference type="InterPro" id="IPR032816">
    <property type="entry name" value="VTT_dom"/>
</dbReference>
<feature type="transmembrane region" description="Helical" evidence="10">
    <location>
        <begin position="9"/>
        <end position="30"/>
    </location>
</feature>
<evidence type="ECO:0000256" key="4">
    <source>
        <dbReference type="ARBA" id="ARBA00022827"/>
    </source>
</evidence>
<dbReference type="Pfam" id="PF09335">
    <property type="entry name" value="VTT_dom"/>
    <property type="match status" value="1"/>
</dbReference>
<sequence length="729" mass="79397">MPKNLSRALVLLVVAALIAAFLILDLQHYLSLDYLKQQQEAFEAFRSRHPAASVALFAGIYILVTALSLPGAAVMTLAGAALLGFWTALVVVSIASTIGATLAFIVARFLLHDAVQSRFGDKLKAINEGIRHDGAFYLFGLRLVPVFPFFVINLVMGLTPIRTRTFYWVSQLGMLPGTIVYVNAGTALGRVESAGDILSPGLLLSFTLLGLFPLIAKWLLGAFKRRRALAGWPRPSRFDYNLLVIGGGSAGLVSAYIAATVKARVALVERHRMGGDCLNTGCVPSKTLIRTARVLDEIRRAPEFGLRETRAEFDFAEVMERVRSKIRQVAPHDSAERYTALGVECIRGDARLTGPWSVEVDGRPLTARRIIIATGARPAVPNLPGLRDTDFLTSDSVWDLRERPRRLVVLGGGPIGCELAQAFARLGSHVTLVQRGPRLLPKEDADAAAAVAGRFEREGVTVLTGHAAQRVDAVRKVLLCRRGEAEVEVPFDRLLVALGRTPNTAGLGLEALGVELAPNGALRPDAFMQSSLPTLYCAGDVAGRWQFTHTAAHQAWYAAVNALFGGLKRFRLDDRVIPWATYTDPEVGRVGLNEQEARERGIPVEVTTFHLDDLDRAIVDSEAQGFVKVLTKPGSDRILGATIVGAHAGELIAEFVLAMKHNLGLGKILGTIHVYPTLMEANKYAAGAWKRAHAPERALRWLERYHRWRRGGSAAQAPPRPAGPDQRPR</sequence>
<evidence type="ECO:0000256" key="7">
    <source>
        <dbReference type="ARBA" id="ARBA00023157"/>
    </source>
</evidence>
<evidence type="ECO:0000313" key="14">
    <source>
        <dbReference type="EMBL" id="RCX28092.1"/>
    </source>
</evidence>
<keyword evidence="10" id="KW-0472">Membrane</keyword>
<gene>
    <name evidence="14" type="ORF">DFQ59_108120</name>
</gene>
<dbReference type="InterPro" id="IPR036188">
    <property type="entry name" value="FAD/NAD-bd_sf"/>
</dbReference>
<evidence type="ECO:0000256" key="1">
    <source>
        <dbReference type="ARBA" id="ARBA00001974"/>
    </source>
</evidence>
<dbReference type="SUPFAM" id="SSF51905">
    <property type="entry name" value="FAD/NAD(P)-binding domain"/>
    <property type="match status" value="1"/>
</dbReference>
<keyword evidence="4 9" id="KW-0274">FAD</keyword>
<dbReference type="InterPro" id="IPR012999">
    <property type="entry name" value="Pyr_OxRdtase_I_AS"/>
</dbReference>
<dbReference type="PROSITE" id="PS00076">
    <property type="entry name" value="PYRIDINE_REDOX_1"/>
    <property type="match status" value="1"/>
</dbReference>
<organism evidence="14 15">
    <name type="scientific">Thioalbus denitrificans</name>
    <dbReference type="NCBI Taxonomy" id="547122"/>
    <lineage>
        <taxon>Bacteria</taxon>
        <taxon>Pseudomonadati</taxon>
        <taxon>Pseudomonadota</taxon>
        <taxon>Gammaproteobacteria</taxon>
        <taxon>Chromatiales</taxon>
        <taxon>Ectothiorhodospiraceae</taxon>
        <taxon>Thioalbus</taxon>
    </lineage>
</organism>
<feature type="transmembrane region" description="Helical" evidence="10">
    <location>
        <begin position="81"/>
        <end position="111"/>
    </location>
</feature>
<evidence type="ECO:0000256" key="2">
    <source>
        <dbReference type="ARBA" id="ARBA00007532"/>
    </source>
</evidence>
<evidence type="ECO:0000259" key="13">
    <source>
        <dbReference type="Pfam" id="PF09335"/>
    </source>
</evidence>
<dbReference type="GO" id="GO:0005886">
    <property type="term" value="C:plasma membrane"/>
    <property type="evidence" value="ECO:0007669"/>
    <property type="project" value="UniProtKB-ARBA"/>
</dbReference>
<keyword evidence="15" id="KW-1185">Reference proteome</keyword>
<feature type="transmembrane region" description="Helical" evidence="10">
    <location>
        <begin position="136"/>
        <end position="158"/>
    </location>
</feature>
<keyword evidence="5" id="KW-0521">NADP</keyword>
<protein>
    <submittedName>
        <fullName evidence="14">Pyruvate/2-oxoglutarate dehydrogenase complex dihydrolipoamide dehydrogenase (E3) component</fullName>
    </submittedName>
</protein>
<dbReference type="FunFam" id="3.30.390.30:FF:000001">
    <property type="entry name" value="Dihydrolipoyl dehydrogenase"/>
    <property type="match status" value="1"/>
</dbReference>
<evidence type="ECO:0000259" key="11">
    <source>
        <dbReference type="Pfam" id="PF02852"/>
    </source>
</evidence>
<evidence type="ECO:0000256" key="8">
    <source>
        <dbReference type="ARBA" id="ARBA00023284"/>
    </source>
</evidence>
<dbReference type="Gene3D" id="3.50.50.60">
    <property type="entry name" value="FAD/NAD(P)-binding domain"/>
    <property type="match status" value="2"/>
</dbReference>
<evidence type="ECO:0000313" key="15">
    <source>
        <dbReference type="Proteomes" id="UP000252707"/>
    </source>
</evidence>
<keyword evidence="14" id="KW-0670">Pyruvate</keyword>
<keyword evidence="6 9" id="KW-0560">Oxidoreductase</keyword>
<accession>A0A369C296</accession>
<evidence type="ECO:0000256" key="9">
    <source>
        <dbReference type="RuleBase" id="RU003691"/>
    </source>
</evidence>
<proteinExistence type="inferred from homology"/>
<dbReference type="PRINTS" id="PR00411">
    <property type="entry name" value="PNDRDTASEI"/>
</dbReference>
<dbReference type="Proteomes" id="UP000252707">
    <property type="component" value="Unassembled WGS sequence"/>
</dbReference>
<keyword evidence="10" id="KW-1133">Transmembrane helix</keyword>
<comment type="caution">
    <text evidence="14">The sequence shown here is derived from an EMBL/GenBank/DDBJ whole genome shotgun (WGS) entry which is preliminary data.</text>
</comment>
<evidence type="ECO:0000259" key="12">
    <source>
        <dbReference type="Pfam" id="PF07992"/>
    </source>
</evidence>
<dbReference type="SUPFAM" id="SSF55424">
    <property type="entry name" value="FAD/NAD-linked reductases, dimerisation (C-terminal) domain"/>
    <property type="match status" value="1"/>
</dbReference>
<comment type="similarity">
    <text evidence="2 9">Belongs to the class-I pyridine nucleotide-disulfide oxidoreductase family.</text>
</comment>
<dbReference type="Gene3D" id="3.30.390.30">
    <property type="match status" value="1"/>
</dbReference>
<feature type="domain" description="VTT" evidence="13">
    <location>
        <begin position="73"/>
        <end position="185"/>
    </location>
</feature>
<dbReference type="EMBL" id="QPJY01000008">
    <property type="protein sequence ID" value="RCX28092.1"/>
    <property type="molecule type" value="Genomic_DNA"/>
</dbReference>
<dbReference type="GO" id="GO:0003955">
    <property type="term" value="F:NAD(P)H dehydrogenase (quinone) activity"/>
    <property type="evidence" value="ECO:0007669"/>
    <property type="project" value="TreeGrafter"/>
</dbReference>
<dbReference type="GO" id="GO:0016668">
    <property type="term" value="F:oxidoreductase activity, acting on a sulfur group of donors, NAD(P) as acceptor"/>
    <property type="evidence" value="ECO:0007669"/>
    <property type="project" value="InterPro"/>
</dbReference>
<dbReference type="RefSeq" id="WP_114280508.1">
    <property type="nucleotide sequence ID" value="NZ_QPJY01000008.1"/>
</dbReference>
<feature type="transmembrane region" description="Helical" evidence="10">
    <location>
        <begin position="165"/>
        <end position="182"/>
    </location>
</feature>
<reference evidence="14 15" key="1">
    <citation type="submission" date="2018-07" db="EMBL/GenBank/DDBJ databases">
        <title>Genomic Encyclopedia of Type Strains, Phase IV (KMG-IV): sequencing the most valuable type-strain genomes for metagenomic binning, comparative biology and taxonomic classification.</title>
        <authorList>
            <person name="Goeker M."/>
        </authorList>
    </citation>
    <scope>NUCLEOTIDE SEQUENCE [LARGE SCALE GENOMIC DNA]</scope>
    <source>
        <strain evidence="14 15">DSM 26407</strain>
    </source>
</reference>
<dbReference type="PANTHER" id="PTHR43014:SF2">
    <property type="entry name" value="MERCURIC REDUCTASE"/>
    <property type="match status" value="1"/>
</dbReference>
<feature type="transmembrane region" description="Helical" evidence="10">
    <location>
        <begin position="240"/>
        <end position="259"/>
    </location>
</feature>
<dbReference type="GO" id="GO:0050660">
    <property type="term" value="F:flavin adenine dinucleotide binding"/>
    <property type="evidence" value="ECO:0007669"/>
    <property type="project" value="TreeGrafter"/>
</dbReference>
<evidence type="ECO:0000256" key="5">
    <source>
        <dbReference type="ARBA" id="ARBA00022857"/>
    </source>
</evidence>
<feature type="domain" description="Pyridine nucleotide-disulphide oxidoreductase dimerisation" evidence="11">
    <location>
        <begin position="577"/>
        <end position="685"/>
    </location>
</feature>
<evidence type="ECO:0000256" key="6">
    <source>
        <dbReference type="ARBA" id="ARBA00023002"/>
    </source>
</evidence>
<dbReference type="Pfam" id="PF02852">
    <property type="entry name" value="Pyr_redox_dim"/>
    <property type="match status" value="1"/>
</dbReference>
<dbReference type="OrthoDB" id="9800167at2"/>
<keyword evidence="10" id="KW-0812">Transmembrane</keyword>
<dbReference type="InterPro" id="IPR023753">
    <property type="entry name" value="FAD/NAD-binding_dom"/>
</dbReference>
<evidence type="ECO:0000256" key="3">
    <source>
        <dbReference type="ARBA" id="ARBA00022630"/>
    </source>
</evidence>
<dbReference type="InterPro" id="IPR016156">
    <property type="entry name" value="FAD/NAD-linked_Rdtase_dimer_sf"/>
</dbReference>
<feature type="transmembrane region" description="Helical" evidence="10">
    <location>
        <begin position="202"/>
        <end position="220"/>
    </location>
</feature>
<dbReference type="PRINTS" id="PR00368">
    <property type="entry name" value="FADPNR"/>
</dbReference>
<dbReference type="Pfam" id="PF07992">
    <property type="entry name" value="Pyr_redox_2"/>
    <property type="match status" value="1"/>
</dbReference>
<keyword evidence="7" id="KW-1015">Disulfide bond</keyword>
<name>A0A369C296_9GAMM</name>
<comment type="cofactor">
    <cofactor evidence="1">
        <name>FAD</name>
        <dbReference type="ChEBI" id="CHEBI:57692"/>
    </cofactor>
</comment>
<dbReference type="InterPro" id="IPR004099">
    <property type="entry name" value="Pyr_nucl-diS_OxRdtase_dimer"/>
</dbReference>
<keyword evidence="8 9" id="KW-0676">Redox-active center</keyword>
<evidence type="ECO:0000256" key="10">
    <source>
        <dbReference type="SAM" id="Phobius"/>
    </source>
</evidence>
<feature type="domain" description="FAD/NAD(P)-binding" evidence="12">
    <location>
        <begin position="240"/>
        <end position="555"/>
    </location>
</feature>
<dbReference type="AlphaFoldDB" id="A0A369C296"/>
<keyword evidence="3 9" id="KW-0285">Flavoprotein</keyword>